<comment type="subcellular location">
    <subcellularLocation>
        <location evidence="1">Nucleus</location>
    </subcellularLocation>
</comment>
<keyword evidence="2" id="KW-0597">Phosphoprotein</keyword>
<dbReference type="HOGENOM" id="CLU_1430477_0_0_1"/>
<keyword evidence="3" id="KW-0677">Repeat</keyword>
<keyword evidence="5" id="KW-0539">Nucleus</keyword>
<sequence length="190" mass="19601">MERRSQREVARQVLLARQAEAASLARAAASAAAAATASPSSSGAAAEVAHASSGAAGADVAARASVEAARDRYAKGWASLSAWDETVAVGPAVPTRKLGFAEIPWPVLAAPAGGAGPLRLILDDLRQLIVPADAAGSEAARRSVQDELRRWHPDKFVARFGGVLLASEKDAVLEGVNLTSQCLTELLSQL</sequence>
<dbReference type="PaxDb" id="2903-EOD04767"/>
<evidence type="ECO:0000256" key="4">
    <source>
        <dbReference type="ARBA" id="ARBA00023043"/>
    </source>
</evidence>
<dbReference type="RefSeq" id="XP_005757196.1">
    <property type="nucleotide sequence ID" value="XM_005757139.1"/>
</dbReference>
<protein>
    <submittedName>
        <fullName evidence="6">Uncharacterized protein</fullName>
    </submittedName>
</protein>
<dbReference type="KEGG" id="ehx:EMIHUDRAFT_125347"/>
<reference evidence="6" key="2">
    <citation type="submission" date="2024-10" db="UniProtKB">
        <authorList>
            <consortium name="EnsemblProtists"/>
        </authorList>
    </citation>
    <scope>IDENTIFICATION</scope>
</reference>
<name>A0A0D3I0I2_EMIH1</name>
<proteinExistence type="predicted"/>
<dbReference type="PANTHER" id="PTHR15263">
    <property type="entry name" value="I-KAPPA-B-LIKE PROTEIN IKBL"/>
    <property type="match status" value="1"/>
</dbReference>
<dbReference type="EnsemblProtists" id="EOD04767">
    <property type="protein sequence ID" value="EOD04767"/>
    <property type="gene ID" value="EMIHUDRAFT_125347"/>
</dbReference>
<evidence type="ECO:0000313" key="6">
    <source>
        <dbReference type="EnsemblProtists" id="EOD04767"/>
    </source>
</evidence>
<dbReference type="GO" id="GO:0005634">
    <property type="term" value="C:nucleus"/>
    <property type="evidence" value="ECO:0007669"/>
    <property type="project" value="UniProtKB-SubCell"/>
</dbReference>
<reference evidence="7" key="1">
    <citation type="journal article" date="2013" name="Nature">
        <title>Pan genome of the phytoplankton Emiliania underpins its global distribution.</title>
        <authorList>
            <person name="Read B.A."/>
            <person name="Kegel J."/>
            <person name="Klute M.J."/>
            <person name="Kuo A."/>
            <person name="Lefebvre S.C."/>
            <person name="Maumus F."/>
            <person name="Mayer C."/>
            <person name="Miller J."/>
            <person name="Monier A."/>
            <person name="Salamov A."/>
            <person name="Young J."/>
            <person name="Aguilar M."/>
            <person name="Claverie J.M."/>
            <person name="Frickenhaus S."/>
            <person name="Gonzalez K."/>
            <person name="Herman E.K."/>
            <person name="Lin Y.C."/>
            <person name="Napier J."/>
            <person name="Ogata H."/>
            <person name="Sarno A.F."/>
            <person name="Shmutz J."/>
            <person name="Schroeder D."/>
            <person name="de Vargas C."/>
            <person name="Verret F."/>
            <person name="von Dassow P."/>
            <person name="Valentin K."/>
            <person name="Van de Peer Y."/>
            <person name="Wheeler G."/>
            <person name="Dacks J.B."/>
            <person name="Delwiche C.F."/>
            <person name="Dyhrman S.T."/>
            <person name="Glockner G."/>
            <person name="John U."/>
            <person name="Richards T."/>
            <person name="Worden A.Z."/>
            <person name="Zhang X."/>
            <person name="Grigoriev I.V."/>
            <person name="Allen A.E."/>
            <person name="Bidle K."/>
            <person name="Borodovsky M."/>
            <person name="Bowler C."/>
            <person name="Brownlee C."/>
            <person name="Cock J.M."/>
            <person name="Elias M."/>
            <person name="Gladyshev V.N."/>
            <person name="Groth M."/>
            <person name="Guda C."/>
            <person name="Hadaegh A."/>
            <person name="Iglesias-Rodriguez M.D."/>
            <person name="Jenkins J."/>
            <person name="Jones B.M."/>
            <person name="Lawson T."/>
            <person name="Leese F."/>
            <person name="Lindquist E."/>
            <person name="Lobanov A."/>
            <person name="Lomsadze A."/>
            <person name="Malik S.B."/>
            <person name="Marsh M.E."/>
            <person name="Mackinder L."/>
            <person name="Mock T."/>
            <person name="Mueller-Roeber B."/>
            <person name="Pagarete A."/>
            <person name="Parker M."/>
            <person name="Probert I."/>
            <person name="Quesneville H."/>
            <person name="Raines C."/>
            <person name="Rensing S.A."/>
            <person name="Riano-Pachon D.M."/>
            <person name="Richier S."/>
            <person name="Rokitta S."/>
            <person name="Shiraiwa Y."/>
            <person name="Soanes D.M."/>
            <person name="van der Giezen M."/>
            <person name="Wahlund T.M."/>
            <person name="Williams B."/>
            <person name="Wilson W."/>
            <person name="Wolfe G."/>
            <person name="Wurch L.L."/>
        </authorList>
    </citation>
    <scope>NUCLEOTIDE SEQUENCE</scope>
</reference>
<evidence type="ECO:0000256" key="5">
    <source>
        <dbReference type="ARBA" id="ARBA00023242"/>
    </source>
</evidence>
<dbReference type="AlphaFoldDB" id="A0A0D3I0I2"/>
<organism evidence="6 7">
    <name type="scientific">Emiliania huxleyi (strain CCMP1516)</name>
    <dbReference type="NCBI Taxonomy" id="280463"/>
    <lineage>
        <taxon>Eukaryota</taxon>
        <taxon>Haptista</taxon>
        <taxon>Haptophyta</taxon>
        <taxon>Prymnesiophyceae</taxon>
        <taxon>Isochrysidales</taxon>
        <taxon>Noelaerhabdaceae</taxon>
        <taxon>Emiliania</taxon>
    </lineage>
</organism>
<evidence type="ECO:0000256" key="2">
    <source>
        <dbReference type="ARBA" id="ARBA00022553"/>
    </source>
</evidence>
<accession>A0A0D3I0I2</accession>
<dbReference type="InterPro" id="IPR038753">
    <property type="entry name" value="NFKBIL1"/>
</dbReference>
<keyword evidence="7" id="KW-1185">Reference proteome</keyword>
<dbReference type="PANTHER" id="PTHR15263:SF1">
    <property type="entry name" value="NF-KAPPA-B INHIBITOR-LIKE PROTEIN 1"/>
    <property type="match status" value="1"/>
</dbReference>
<keyword evidence="4" id="KW-0040">ANK repeat</keyword>
<dbReference type="GO" id="GO:0043124">
    <property type="term" value="P:negative regulation of canonical NF-kappaB signal transduction"/>
    <property type="evidence" value="ECO:0007669"/>
    <property type="project" value="InterPro"/>
</dbReference>
<dbReference type="Proteomes" id="UP000013827">
    <property type="component" value="Unassembled WGS sequence"/>
</dbReference>
<dbReference type="GeneID" id="17250917"/>
<evidence type="ECO:0000256" key="3">
    <source>
        <dbReference type="ARBA" id="ARBA00022737"/>
    </source>
</evidence>
<evidence type="ECO:0000313" key="7">
    <source>
        <dbReference type="Proteomes" id="UP000013827"/>
    </source>
</evidence>
<evidence type="ECO:0000256" key="1">
    <source>
        <dbReference type="ARBA" id="ARBA00004123"/>
    </source>
</evidence>